<dbReference type="OrthoDB" id="2604865at2"/>
<dbReference type="InterPro" id="IPR015018">
    <property type="entry name" value="DUF1905"/>
</dbReference>
<dbReference type="Proteomes" id="UP000291933">
    <property type="component" value="Unassembled WGS sequence"/>
</dbReference>
<organism evidence="1 2">
    <name type="scientific">Propioniciclava tarda</name>
    <dbReference type="NCBI Taxonomy" id="433330"/>
    <lineage>
        <taxon>Bacteria</taxon>
        <taxon>Bacillati</taxon>
        <taxon>Actinomycetota</taxon>
        <taxon>Actinomycetes</taxon>
        <taxon>Propionibacteriales</taxon>
        <taxon>Propionibacteriaceae</taxon>
        <taxon>Propioniciclava</taxon>
    </lineage>
</organism>
<dbReference type="RefSeq" id="WP_131170908.1">
    <property type="nucleotide sequence ID" value="NZ_FXTL01000002.1"/>
</dbReference>
<evidence type="ECO:0000313" key="1">
    <source>
        <dbReference type="EMBL" id="TBT95793.1"/>
    </source>
</evidence>
<keyword evidence="2" id="KW-1185">Reference proteome</keyword>
<comment type="caution">
    <text evidence="1">The sequence shown here is derived from an EMBL/GenBank/DDBJ whole genome shotgun (WGS) entry which is preliminary data.</text>
</comment>
<dbReference type="EMBL" id="SDMR01000002">
    <property type="protein sequence ID" value="TBT95793.1"/>
    <property type="molecule type" value="Genomic_DNA"/>
</dbReference>
<protein>
    <submittedName>
        <fullName evidence="1">DUF1905 domain-containing protein</fullName>
    </submittedName>
</protein>
<accession>A0A4Q9KMP0</accession>
<dbReference type="AlphaFoldDB" id="A0A4Q9KMP0"/>
<evidence type="ECO:0000313" key="2">
    <source>
        <dbReference type="Proteomes" id="UP000291933"/>
    </source>
</evidence>
<sequence length="124" mass="13649">MIRTLTLEPMSASNSAFWVDEADVLALGGGRRPKVVVTVEGVTWRTSIAPMGGHFCLGLTKAQYAQTGVQAGQSYEIEFVLDTEERMVEIPEDLEAVLSGDADLRAAWDRLSYTHRKEHALGVR</sequence>
<dbReference type="Gene3D" id="2.40.30.100">
    <property type="entry name" value="AF2212/PG0164-like"/>
    <property type="match status" value="1"/>
</dbReference>
<dbReference type="Pfam" id="PF13376">
    <property type="entry name" value="OmdA"/>
    <property type="match status" value="1"/>
</dbReference>
<dbReference type="SUPFAM" id="SSF141694">
    <property type="entry name" value="AF2212/PG0164-like"/>
    <property type="match status" value="1"/>
</dbReference>
<dbReference type="InterPro" id="IPR037079">
    <property type="entry name" value="AF2212/PG0164-like_sf"/>
</dbReference>
<reference evidence="1 2" key="1">
    <citation type="submission" date="2019-01" db="EMBL/GenBank/DDBJ databases">
        <title>Lactibacter flavus gen. nov., sp. nov., a novel bacterium of the family Propionibacteriaceae isolated from raw milk and dairy products.</title>
        <authorList>
            <person name="Huptas C."/>
            <person name="Wenning M."/>
            <person name="Breitenwieser F."/>
            <person name="Doll E."/>
            <person name="Von Neubeck M."/>
            <person name="Busse H.-J."/>
            <person name="Scherer S."/>
        </authorList>
    </citation>
    <scope>NUCLEOTIDE SEQUENCE [LARGE SCALE GENOMIC DNA]</scope>
    <source>
        <strain evidence="2">DSM 22130 / JCM 15804 / WR061</strain>
    </source>
</reference>
<dbReference type="Pfam" id="PF08922">
    <property type="entry name" value="DUF1905"/>
    <property type="match status" value="1"/>
</dbReference>
<gene>
    <name evidence="1" type="ORF">ET996_02090</name>
</gene>
<name>A0A4Q9KMP0_PROTD</name>
<proteinExistence type="predicted"/>